<keyword evidence="1 2" id="KW-0732">Signal</keyword>
<dbReference type="PANTHER" id="PTHR31836">
    <property type="match status" value="1"/>
</dbReference>
<dbReference type="VEuPathDB" id="FungiDB:SCHCODRAFT_02662179"/>
<dbReference type="InterPro" id="IPR051477">
    <property type="entry name" value="Expansin_CellWall"/>
</dbReference>
<dbReference type="AlphaFoldDB" id="D8PUF8"/>
<dbReference type="OMA" id="NAPIVAM"/>
<feature type="domain" description="RlpA-like protein double-psi beta-barrel" evidence="3">
    <location>
        <begin position="33"/>
        <end position="126"/>
    </location>
</feature>
<dbReference type="Proteomes" id="UP000007431">
    <property type="component" value="Unassembled WGS sequence"/>
</dbReference>
<dbReference type="InterPro" id="IPR036908">
    <property type="entry name" value="RlpA-like_sf"/>
</dbReference>
<dbReference type="Gene3D" id="2.40.40.10">
    <property type="entry name" value="RlpA-like domain"/>
    <property type="match status" value="1"/>
</dbReference>
<evidence type="ECO:0000313" key="4">
    <source>
        <dbReference type="EMBL" id="EFJ00711.1"/>
    </source>
</evidence>
<reference evidence="4 5" key="1">
    <citation type="journal article" date="2010" name="Nat. Biotechnol.">
        <title>Genome sequence of the model mushroom Schizophyllum commune.</title>
        <authorList>
            <person name="Ohm R.A."/>
            <person name="de Jong J.F."/>
            <person name="Lugones L.G."/>
            <person name="Aerts A."/>
            <person name="Kothe E."/>
            <person name="Stajich J.E."/>
            <person name="de Vries R.P."/>
            <person name="Record E."/>
            <person name="Levasseur A."/>
            <person name="Baker S.E."/>
            <person name="Bartholomew K.A."/>
            <person name="Coutinho P.M."/>
            <person name="Erdmann S."/>
            <person name="Fowler T.J."/>
            <person name="Gathman A.C."/>
            <person name="Lombard V."/>
            <person name="Henrissat B."/>
            <person name="Knabe N."/>
            <person name="Kuees U."/>
            <person name="Lilly W.W."/>
            <person name="Lindquist E."/>
            <person name="Lucas S."/>
            <person name="Magnuson J.K."/>
            <person name="Piumi F."/>
            <person name="Raudaskoski M."/>
            <person name="Salamov A."/>
            <person name="Schmutz J."/>
            <person name="Schwarze F.W.M.R."/>
            <person name="vanKuyk P.A."/>
            <person name="Horton J.S."/>
            <person name="Grigoriev I.V."/>
            <person name="Woesten H.A.B."/>
        </authorList>
    </citation>
    <scope>NUCLEOTIDE SEQUENCE [LARGE SCALE GENOMIC DNA]</scope>
    <source>
        <strain evidence="5">H4-8 / FGSC 9210</strain>
    </source>
</reference>
<name>D8PUF8_SCHCM</name>
<keyword evidence="5" id="KW-1185">Reference proteome</keyword>
<dbReference type="STRING" id="578458.D8PUF8"/>
<feature type="signal peptide" evidence="2">
    <location>
        <begin position="1"/>
        <end position="21"/>
    </location>
</feature>
<dbReference type="PANTHER" id="PTHR31836:SF28">
    <property type="entry name" value="SRCR DOMAIN-CONTAINING PROTEIN-RELATED"/>
    <property type="match status" value="1"/>
</dbReference>
<dbReference type="OrthoDB" id="623670at2759"/>
<evidence type="ECO:0000259" key="3">
    <source>
        <dbReference type="Pfam" id="PF03330"/>
    </source>
</evidence>
<dbReference type="CDD" id="cd22191">
    <property type="entry name" value="DPBB_RlpA_EXP_N-like"/>
    <property type="match status" value="1"/>
</dbReference>
<dbReference type="KEGG" id="scm:SCHCO_02662179"/>
<evidence type="ECO:0000256" key="1">
    <source>
        <dbReference type="ARBA" id="ARBA00022729"/>
    </source>
</evidence>
<dbReference type="EMBL" id="GL377303">
    <property type="protein sequence ID" value="EFJ00711.1"/>
    <property type="molecule type" value="Genomic_DNA"/>
</dbReference>
<evidence type="ECO:0000313" key="5">
    <source>
        <dbReference type="Proteomes" id="UP000007431"/>
    </source>
</evidence>
<gene>
    <name evidence="4" type="ORF">SCHCODRAFT_104910</name>
</gene>
<dbReference type="HOGENOM" id="CLU_047639_6_0_1"/>
<dbReference type="SUPFAM" id="SSF50685">
    <property type="entry name" value="Barwin-like endoglucanases"/>
    <property type="match status" value="1"/>
</dbReference>
<proteinExistence type="predicted"/>
<dbReference type="InterPro" id="IPR009009">
    <property type="entry name" value="RlpA-like_DPBB"/>
</dbReference>
<feature type="non-terminal residue" evidence="4">
    <location>
        <position position="130"/>
    </location>
</feature>
<evidence type="ECO:0000256" key="2">
    <source>
        <dbReference type="SAM" id="SignalP"/>
    </source>
</evidence>
<dbReference type="InParanoid" id="D8PUF8"/>
<feature type="chain" id="PRO_5003120343" evidence="2">
    <location>
        <begin position="22"/>
        <end position="130"/>
    </location>
</feature>
<accession>D8PUF8</accession>
<protein>
    <submittedName>
        <fullName evidence="4">Non-Catalytic module family EXPN protein</fullName>
    </submittedName>
</protein>
<dbReference type="GeneID" id="9595248"/>
<sequence>MFSKATFAIFALALVATAAPATEIEGRAAEISGRATYYLPENNYGACGTRIKNTDYAVALSSDQYGGGSHCGKKLKASSPPHPDNGHSVTVTVRDLCPGCAANSLDLTSSAFQQLAALSVGNIPVTWNWV</sequence>
<organism evidence="5">
    <name type="scientific">Schizophyllum commune (strain H4-8 / FGSC 9210)</name>
    <name type="common">Split gill fungus</name>
    <dbReference type="NCBI Taxonomy" id="578458"/>
    <lineage>
        <taxon>Eukaryota</taxon>
        <taxon>Fungi</taxon>
        <taxon>Dikarya</taxon>
        <taxon>Basidiomycota</taxon>
        <taxon>Agaricomycotina</taxon>
        <taxon>Agaricomycetes</taxon>
        <taxon>Agaricomycetidae</taxon>
        <taxon>Agaricales</taxon>
        <taxon>Schizophyllaceae</taxon>
        <taxon>Schizophyllum</taxon>
    </lineage>
</organism>
<dbReference type="RefSeq" id="XP_003035613.1">
    <property type="nucleotide sequence ID" value="XM_003035567.1"/>
</dbReference>
<dbReference type="Pfam" id="PF03330">
    <property type="entry name" value="DPBB_1"/>
    <property type="match status" value="1"/>
</dbReference>